<proteinExistence type="predicted"/>
<sequence length="125" mass="13697">MSNHQFYSDLPIFKEVEGHTRSVPFFLCQEMFGGMPFELAGGDISQLVDVPVASPHCHEVDEIYFLISAKPADAIIDVTIDGEVKTYVSPSVIHVPAGKEHQFITKKASSGSFCFGILYGKEGSQ</sequence>
<organism evidence="1 2">
    <name type="scientific">Pseudoalteromonas aliena</name>
    <dbReference type="NCBI Taxonomy" id="247523"/>
    <lineage>
        <taxon>Bacteria</taxon>
        <taxon>Pseudomonadati</taxon>
        <taxon>Pseudomonadota</taxon>
        <taxon>Gammaproteobacteria</taxon>
        <taxon>Alteromonadales</taxon>
        <taxon>Pseudoalteromonadaceae</taxon>
        <taxon>Pseudoalteromonas</taxon>
    </lineage>
</organism>
<dbReference type="SUPFAM" id="SSF51182">
    <property type="entry name" value="RmlC-like cupins"/>
    <property type="match status" value="1"/>
</dbReference>
<dbReference type="AlphaFoldDB" id="A0A1Q2GY72"/>
<dbReference type="InterPro" id="IPR014710">
    <property type="entry name" value="RmlC-like_jellyroll"/>
</dbReference>
<dbReference type="InterPro" id="IPR011051">
    <property type="entry name" value="RmlC_Cupin_sf"/>
</dbReference>
<dbReference type="EMBL" id="CP019628">
    <property type="protein sequence ID" value="AQQ00043.1"/>
    <property type="molecule type" value="Genomic_DNA"/>
</dbReference>
<dbReference type="Proteomes" id="UP000188243">
    <property type="component" value="Chromosome"/>
</dbReference>
<gene>
    <name evidence="1" type="ORF">B0W48_09730</name>
</gene>
<evidence type="ECO:0000313" key="1">
    <source>
        <dbReference type="EMBL" id="AQQ00043.1"/>
    </source>
</evidence>
<evidence type="ECO:0000313" key="2">
    <source>
        <dbReference type="Proteomes" id="UP000188243"/>
    </source>
</evidence>
<evidence type="ECO:0008006" key="3">
    <source>
        <dbReference type="Google" id="ProtNLM"/>
    </source>
</evidence>
<accession>A0A1Q2GY72</accession>
<dbReference type="Gene3D" id="2.60.120.10">
    <property type="entry name" value="Jelly Rolls"/>
    <property type="match status" value="1"/>
</dbReference>
<name>A0A1Q2GY72_9GAMM</name>
<reference evidence="1 2" key="1">
    <citation type="submission" date="2017-02" db="EMBL/GenBank/DDBJ databases">
        <title>Complete genome sequence of the cold-active Pseudoalteromonas aliena strain EH1 isolated from Arctic seawater.</title>
        <authorList>
            <person name="Kim E."/>
            <person name="Heo E."/>
            <person name="Kim H."/>
            <person name="Kim D."/>
        </authorList>
    </citation>
    <scope>NUCLEOTIDE SEQUENCE [LARGE SCALE GENOMIC DNA]</scope>
    <source>
        <strain evidence="1 2">EH1</strain>
    </source>
</reference>
<protein>
    <recommendedName>
        <fullName evidence="3">Cupin 2 conserved barrel domain-containing protein</fullName>
    </recommendedName>
</protein>
<dbReference type="RefSeq" id="WP_077536759.1">
    <property type="nucleotide sequence ID" value="NZ_CP019628.1"/>
</dbReference>
<dbReference type="KEGG" id="paln:B0W48_09730"/>
<dbReference type="STRING" id="247523.B0W48_09730"/>